<evidence type="ECO:0000256" key="2">
    <source>
        <dbReference type="ARBA" id="ARBA00022448"/>
    </source>
</evidence>
<keyword evidence="3" id="KW-0547">Nucleotide-binding</keyword>
<comment type="similarity">
    <text evidence="1">Belongs to the ABC transporter superfamily.</text>
</comment>
<dbReference type="SMART" id="SM00382">
    <property type="entry name" value="AAA"/>
    <property type="match status" value="1"/>
</dbReference>
<evidence type="ECO:0000256" key="1">
    <source>
        <dbReference type="ARBA" id="ARBA00005417"/>
    </source>
</evidence>
<dbReference type="InterPro" id="IPR027417">
    <property type="entry name" value="P-loop_NTPase"/>
</dbReference>
<accession>A0AAQ1KNJ7</accession>
<keyword evidence="5" id="KW-0029">Amino-acid transport</keyword>
<keyword evidence="2" id="KW-0813">Transport</keyword>
<dbReference type="Pfam" id="PF00005">
    <property type="entry name" value="ABC_tran"/>
    <property type="match status" value="1"/>
</dbReference>
<sequence>MNSAVEYSLQVEHLVASYGKVPALRGVSMGVARGQVVTLIGANGAGKSTLMKCISGLLKSDAGEVRLNGEAVANRQPDELLRRGLSLVPEGRRLFGSMTVLENLMLGAYCRKDRSQVEADLEQCLEFIPDLRPRLPSQAGSLSGGQQQMVAVARALMSKPRLLLLDEPTIGLAPAVVEQIAQVIGRIRDTGVDVLLVEQNAETALRIADYAYVMEGGEIVSQGVAAELAQNEDVQRAYMGM</sequence>
<evidence type="ECO:0000256" key="5">
    <source>
        <dbReference type="ARBA" id="ARBA00022970"/>
    </source>
</evidence>
<dbReference type="EMBL" id="FOLS01000047">
    <property type="protein sequence ID" value="SFD92604.1"/>
    <property type="molecule type" value="Genomic_DNA"/>
</dbReference>
<feature type="domain" description="ABC transporter" evidence="6">
    <location>
        <begin position="9"/>
        <end position="241"/>
    </location>
</feature>
<protein>
    <submittedName>
        <fullName evidence="7">Branched-chain amino acid transport system ATP-binding protein</fullName>
    </submittedName>
</protein>
<dbReference type="GO" id="GO:0005524">
    <property type="term" value="F:ATP binding"/>
    <property type="evidence" value="ECO:0007669"/>
    <property type="project" value="UniProtKB-KW"/>
</dbReference>
<reference evidence="7 8" key="1">
    <citation type="submission" date="2016-10" db="EMBL/GenBank/DDBJ databases">
        <authorList>
            <person name="Varghese N."/>
            <person name="Submissions S."/>
        </authorList>
    </citation>
    <scope>NUCLEOTIDE SEQUENCE [LARGE SCALE GENOMIC DNA]</scope>
    <source>
        <strain evidence="7 8">LMG 18378</strain>
    </source>
</reference>
<dbReference type="PROSITE" id="PS00211">
    <property type="entry name" value="ABC_TRANSPORTER_1"/>
    <property type="match status" value="1"/>
</dbReference>
<dbReference type="CDD" id="cd03224">
    <property type="entry name" value="ABC_TM1139_LivF_branched"/>
    <property type="match status" value="1"/>
</dbReference>
<organism evidence="7 8">
    <name type="scientific">Pseudomonas citronellolis</name>
    <dbReference type="NCBI Taxonomy" id="53408"/>
    <lineage>
        <taxon>Bacteria</taxon>
        <taxon>Pseudomonadati</taxon>
        <taxon>Pseudomonadota</taxon>
        <taxon>Gammaproteobacteria</taxon>
        <taxon>Pseudomonadales</taxon>
        <taxon>Pseudomonadaceae</taxon>
        <taxon>Pseudomonas</taxon>
    </lineage>
</organism>
<dbReference type="Gene3D" id="3.40.50.300">
    <property type="entry name" value="P-loop containing nucleotide triphosphate hydrolases"/>
    <property type="match status" value="1"/>
</dbReference>
<dbReference type="GO" id="GO:0015807">
    <property type="term" value="P:L-amino acid transport"/>
    <property type="evidence" value="ECO:0007669"/>
    <property type="project" value="TreeGrafter"/>
</dbReference>
<dbReference type="GO" id="GO:0015658">
    <property type="term" value="F:branched-chain amino acid transmembrane transporter activity"/>
    <property type="evidence" value="ECO:0007669"/>
    <property type="project" value="TreeGrafter"/>
</dbReference>
<dbReference type="InterPro" id="IPR017871">
    <property type="entry name" value="ABC_transporter-like_CS"/>
</dbReference>
<dbReference type="SUPFAM" id="SSF52540">
    <property type="entry name" value="P-loop containing nucleoside triphosphate hydrolases"/>
    <property type="match status" value="1"/>
</dbReference>
<dbReference type="PANTHER" id="PTHR43820">
    <property type="entry name" value="HIGH-AFFINITY BRANCHED-CHAIN AMINO ACID TRANSPORT ATP-BINDING PROTEIN LIVF"/>
    <property type="match status" value="1"/>
</dbReference>
<dbReference type="PANTHER" id="PTHR43820:SF4">
    <property type="entry name" value="HIGH-AFFINITY BRANCHED-CHAIN AMINO ACID TRANSPORT ATP-BINDING PROTEIN LIVF"/>
    <property type="match status" value="1"/>
</dbReference>
<dbReference type="InterPro" id="IPR003593">
    <property type="entry name" value="AAA+_ATPase"/>
</dbReference>
<dbReference type="AlphaFoldDB" id="A0AAQ1KNJ7"/>
<dbReference type="InterPro" id="IPR052156">
    <property type="entry name" value="BCAA_Transport_ATP-bd_LivF"/>
</dbReference>
<gene>
    <name evidence="7" type="ORF">SAMN05216577_14714</name>
</gene>
<dbReference type="RefSeq" id="WP_074985833.1">
    <property type="nucleotide sequence ID" value="NZ_FOLS01000047.1"/>
</dbReference>
<dbReference type="GO" id="GO:0016887">
    <property type="term" value="F:ATP hydrolysis activity"/>
    <property type="evidence" value="ECO:0007669"/>
    <property type="project" value="InterPro"/>
</dbReference>
<evidence type="ECO:0000256" key="4">
    <source>
        <dbReference type="ARBA" id="ARBA00022840"/>
    </source>
</evidence>
<dbReference type="InterPro" id="IPR003439">
    <property type="entry name" value="ABC_transporter-like_ATP-bd"/>
</dbReference>
<keyword evidence="4 7" id="KW-0067">ATP-binding</keyword>
<keyword evidence="8" id="KW-1185">Reference proteome</keyword>
<evidence type="ECO:0000313" key="8">
    <source>
        <dbReference type="Proteomes" id="UP000183385"/>
    </source>
</evidence>
<proteinExistence type="inferred from homology"/>
<dbReference type="Proteomes" id="UP000183385">
    <property type="component" value="Unassembled WGS sequence"/>
</dbReference>
<name>A0AAQ1KNJ7_9PSED</name>
<dbReference type="PROSITE" id="PS50893">
    <property type="entry name" value="ABC_TRANSPORTER_2"/>
    <property type="match status" value="1"/>
</dbReference>
<evidence type="ECO:0000259" key="6">
    <source>
        <dbReference type="PROSITE" id="PS50893"/>
    </source>
</evidence>
<comment type="caution">
    <text evidence="7">The sequence shown here is derived from an EMBL/GenBank/DDBJ whole genome shotgun (WGS) entry which is preliminary data.</text>
</comment>
<evidence type="ECO:0000313" key="7">
    <source>
        <dbReference type="EMBL" id="SFD92604.1"/>
    </source>
</evidence>
<evidence type="ECO:0000256" key="3">
    <source>
        <dbReference type="ARBA" id="ARBA00022741"/>
    </source>
</evidence>